<protein>
    <submittedName>
        <fullName evidence="2">Uncharacterized protein</fullName>
    </submittedName>
</protein>
<evidence type="ECO:0000313" key="2">
    <source>
        <dbReference type="EMBL" id="MFG3193267.1"/>
    </source>
</evidence>
<evidence type="ECO:0000256" key="1">
    <source>
        <dbReference type="SAM" id="MobiDB-lite"/>
    </source>
</evidence>
<name>A0ABW7C118_9ACTN</name>
<gene>
    <name evidence="2" type="ORF">ACGFYS_30555</name>
</gene>
<accession>A0ABW7C118</accession>
<reference evidence="2 3" key="1">
    <citation type="submission" date="2024-10" db="EMBL/GenBank/DDBJ databases">
        <title>The Natural Products Discovery Center: Release of the First 8490 Sequenced Strains for Exploring Actinobacteria Biosynthetic Diversity.</title>
        <authorList>
            <person name="Kalkreuter E."/>
            <person name="Kautsar S.A."/>
            <person name="Yang D."/>
            <person name="Bader C.D."/>
            <person name="Teijaro C.N."/>
            <person name="Fluegel L."/>
            <person name="Davis C.M."/>
            <person name="Simpson J.R."/>
            <person name="Lauterbach L."/>
            <person name="Steele A.D."/>
            <person name="Gui C."/>
            <person name="Meng S."/>
            <person name="Li G."/>
            <person name="Viehrig K."/>
            <person name="Ye F."/>
            <person name="Su P."/>
            <person name="Kiefer A.F."/>
            <person name="Nichols A."/>
            <person name="Cepeda A.J."/>
            <person name="Yan W."/>
            <person name="Fan B."/>
            <person name="Jiang Y."/>
            <person name="Adhikari A."/>
            <person name="Zheng C.-J."/>
            <person name="Schuster L."/>
            <person name="Cowan T.M."/>
            <person name="Smanski M.J."/>
            <person name="Chevrette M.G."/>
            <person name="De Carvalho L.P.S."/>
            <person name="Shen B."/>
        </authorList>
    </citation>
    <scope>NUCLEOTIDE SEQUENCE [LARGE SCALE GENOMIC DNA]</scope>
    <source>
        <strain evidence="2 3">NPDC048229</strain>
    </source>
</reference>
<sequence>MRTDVRTFVDEGALPDQEADEEEIARRERQLLAIARPVTAEEAAALAGCFGPDDCYGLAWSLVHLVETAPVPPPVVPRPGPDASWWAETLWRRWGDPAEADAEPDG</sequence>
<proteinExistence type="predicted"/>
<organism evidence="2 3">
    <name type="scientific">Streptomyces omiyaensis</name>
    <dbReference type="NCBI Taxonomy" id="68247"/>
    <lineage>
        <taxon>Bacteria</taxon>
        <taxon>Bacillati</taxon>
        <taxon>Actinomycetota</taxon>
        <taxon>Actinomycetes</taxon>
        <taxon>Kitasatosporales</taxon>
        <taxon>Streptomycetaceae</taxon>
        <taxon>Streptomyces</taxon>
    </lineage>
</organism>
<dbReference type="RefSeq" id="WP_392016785.1">
    <property type="nucleotide sequence ID" value="NZ_JBIBSS010000040.1"/>
</dbReference>
<dbReference type="EMBL" id="JBICZW010000028">
    <property type="protein sequence ID" value="MFG3193267.1"/>
    <property type="molecule type" value="Genomic_DNA"/>
</dbReference>
<evidence type="ECO:0000313" key="3">
    <source>
        <dbReference type="Proteomes" id="UP001604282"/>
    </source>
</evidence>
<feature type="region of interest" description="Disordered" evidence="1">
    <location>
        <begin position="1"/>
        <end position="22"/>
    </location>
</feature>
<dbReference type="Proteomes" id="UP001604282">
    <property type="component" value="Unassembled WGS sequence"/>
</dbReference>
<keyword evidence="3" id="KW-1185">Reference proteome</keyword>
<comment type="caution">
    <text evidence="2">The sequence shown here is derived from an EMBL/GenBank/DDBJ whole genome shotgun (WGS) entry which is preliminary data.</text>
</comment>